<proteinExistence type="predicted"/>
<comment type="caution">
    <text evidence="1">The sequence shown here is derived from an EMBL/GenBank/DDBJ whole genome shotgun (WGS) entry which is preliminary data.</text>
</comment>
<sequence>MNPKISDFGIAKLFYLDETQGNTNLIAGTYGYMAPEYAMNGHFSTKSDVYSYGVLVLEIVTGEKASGFQGHGIASDLLTFLWQHWKEGKALEMKDRSLEGDNNVLDEQVLRCIQIGLLCVQEDPNERPSMASVVLMLNSTYIPLPSPSAPASFIKGSMTDETNLRQRDMAPDLQENMQSNGHTALSRITSVNDVSISILEPR</sequence>
<keyword evidence="1" id="KW-0723">Serine/threonine-protein kinase</keyword>
<dbReference type="EMBL" id="CM037025">
    <property type="protein sequence ID" value="KAH7662221.1"/>
    <property type="molecule type" value="Genomic_DNA"/>
</dbReference>
<protein>
    <submittedName>
        <fullName evidence="1">Non-specific serine/threonine protein kinase protein</fullName>
        <ecNumber evidence="1">2.7.11.1</ecNumber>
    </submittedName>
</protein>
<name>A0ACB7UP80_DIOAL</name>
<accession>A0ACB7UP80</accession>
<reference evidence="2" key="1">
    <citation type="journal article" date="2022" name="Nat. Commun.">
        <title>Chromosome evolution and the genetic basis of agronomically important traits in greater yam.</title>
        <authorList>
            <person name="Bredeson J.V."/>
            <person name="Lyons J.B."/>
            <person name="Oniyinde I.O."/>
            <person name="Okereke N.R."/>
            <person name="Kolade O."/>
            <person name="Nnabue I."/>
            <person name="Nwadili C.O."/>
            <person name="Hribova E."/>
            <person name="Parker M."/>
            <person name="Nwogha J."/>
            <person name="Shu S."/>
            <person name="Carlson J."/>
            <person name="Kariba R."/>
            <person name="Muthemba S."/>
            <person name="Knop K."/>
            <person name="Barton G.J."/>
            <person name="Sherwood A.V."/>
            <person name="Lopez-Montes A."/>
            <person name="Asiedu R."/>
            <person name="Jamnadass R."/>
            <person name="Muchugi A."/>
            <person name="Goodstein D."/>
            <person name="Egesi C.N."/>
            <person name="Featherston J."/>
            <person name="Asfaw A."/>
            <person name="Simpson G.G."/>
            <person name="Dolezel J."/>
            <person name="Hendre P.S."/>
            <person name="Van Deynze A."/>
            <person name="Kumar P.L."/>
            <person name="Obidiegwu J.E."/>
            <person name="Bhattacharjee R."/>
            <person name="Rokhsar D.S."/>
        </authorList>
    </citation>
    <scope>NUCLEOTIDE SEQUENCE [LARGE SCALE GENOMIC DNA]</scope>
    <source>
        <strain evidence="2">cv. TDa95/00328</strain>
    </source>
</reference>
<keyword evidence="2" id="KW-1185">Reference proteome</keyword>
<dbReference type="Proteomes" id="UP000827976">
    <property type="component" value="Chromosome 15"/>
</dbReference>
<evidence type="ECO:0000313" key="2">
    <source>
        <dbReference type="Proteomes" id="UP000827976"/>
    </source>
</evidence>
<dbReference type="EC" id="2.7.11.1" evidence="1"/>
<organism evidence="1 2">
    <name type="scientific">Dioscorea alata</name>
    <name type="common">Purple yam</name>
    <dbReference type="NCBI Taxonomy" id="55571"/>
    <lineage>
        <taxon>Eukaryota</taxon>
        <taxon>Viridiplantae</taxon>
        <taxon>Streptophyta</taxon>
        <taxon>Embryophyta</taxon>
        <taxon>Tracheophyta</taxon>
        <taxon>Spermatophyta</taxon>
        <taxon>Magnoliopsida</taxon>
        <taxon>Liliopsida</taxon>
        <taxon>Dioscoreales</taxon>
        <taxon>Dioscoreaceae</taxon>
        <taxon>Dioscorea</taxon>
    </lineage>
</organism>
<keyword evidence="1" id="KW-0808">Transferase</keyword>
<keyword evidence="1" id="KW-0418">Kinase</keyword>
<gene>
    <name evidence="1" type="ORF">IHE45_15G118500</name>
</gene>
<evidence type="ECO:0000313" key="1">
    <source>
        <dbReference type="EMBL" id="KAH7662221.1"/>
    </source>
</evidence>